<dbReference type="InterPro" id="IPR002172">
    <property type="entry name" value="LDrepeatLR_classA_rpt"/>
</dbReference>
<evidence type="ECO:0000256" key="4">
    <source>
        <dbReference type="SAM" id="SignalP"/>
    </source>
</evidence>
<name>A0A9U8EHN0_BIOGL</name>
<evidence type="ECO:0000313" key="6">
    <source>
        <dbReference type="RefSeq" id="XP_013087601.2"/>
    </source>
</evidence>
<feature type="signal peptide" evidence="4">
    <location>
        <begin position="1"/>
        <end position="26"/>
    </location>
</feature>
<keyword evidence="4" id="KW-0732">Signal</keyword>
<sequence>MLTCKDLMRMLLSAVTFSTLLASMTATKFPMTIYADELCYHGVFLVDGDVIIMVSKNPTLPANTRCSIQMQAGTAKSLVASIRSYHMDSSYTHSMDCQYESIQLETANNTKMLGPLGYCKSERPAGQYILGETGYFSYVAGPYSPLSTPFVELLVSEVYIKNDNQGCSNGFFNCDRQNICVDNQLTCNGYNDCGNDRDEDINCKLTTGVIAGIVVGGVIFILIIVILGALHYRHRKMRLGYIQH</sequence>
<dbReference type="RefSeq" id="XP_013087601.2">
    <property type="nucleotide sequence ID" value="XM_013232147.2"/>
</dbReference>
<reference evidence="6" key="1">
    <citation type="submission" date="2025-08" db="UniProtKB">
        <authorList>
            <consortium name="RefSeq"/>
        </authorList>
    </citation>
    <scope>IDENTIFICATION</scope>
</reference>
<dbReference type="PROSITE" id="PS50068">
    <property type="entry name" value="LDLRA_2"/>
    <property type="match status" value="1"/>
</dbReference>
<dbReference type="SMART" id="SM00192">
    <property type="entry name" value="LDLa"/>
    <property type="match status" value="1"/>
</dbReference>
<feature type="chain" id="PRO_5040866697" evidence="4">
    <location>
        <begin position="27"/>
        <end position="244"/>
    </location>
</feature>
<keyword evidence="1" id="KW-1015">Disulfide bond</keyword>
<keyword evidence="5" id="KW-1185">Reference proteome</keyword>
<dbReference type="OMA" id="METWICF"/>
<keyword evidence="3" id="KW-0472">Membrane</keyword>
<evidence type="ECO:0000313" key="5">
    <source>
        <dbReference type="Proteomes" id="UP001165740"/>
    </source>
</evidence>
<dbReference type="CDD" id="cd00112">
    <property type="entry name" value="LDLa"/>
    <property type="match status" value="1"/>
</dbReference>
<dbReference type="SUPFAM" id="SSF57424">
    <property type="entry name" value="LDL receptor-like module"/>
    <property type="match status" value="1"/>
</dbReference>
<dbReference type="OrthoDB" id="6514358at2759"/>
<dbReference type="InterPro" id="IPR023415">
    <property type="entry name" value="LDLR_class-A_CS"/>
</dbReference>
<dbReference type="AlphaFoldDB" id="A0A9U8EHN0"/>
<dbReference type="Gene3D" id="2.40.128.620">
    <property type="match status" value="1"/>
</dbReference>
<gene>
    <name evidence="6" type="primary">LOC106071918</name>
</gene>
<comment type="caution">
    <text evidence="2">Lacks conserved residue(s) required for the propagation of feature annotation.</text>
</comment>
<evidence type="ECO:0000256" key="2">
    <source>
        <dbReference type="PROSITE-ProRule" id="PRU00124"/>
    </source>
</evidence>
<feature type="transmembrane region" description="Helical" evidence="3">
    <location>
        <begin position="209"/>
        <end position="230"/>
    </location>
</feature>
<dbReference type="Proteomes" id="UP001165740">
    <property type="component" value="Chromosome 4"/>
</dbReference>
<evidence type="ECO:0000256" key="1">
    <source>
        <dbReference type="ARBA" id="ARBA00023157"/>
    </source>
</evidence>
<keyword evidence="3" id="KW-0812">Transmembrane</keyword>
<keyword evidence="3" id="KW-1133">Transmembrane helix</keyword>
<accession>A0A9U8EHN0</accession>
<dbReference type="GeneID" id="106071918"/>
<proteinExistence type="predicted"/>
<protein>
    <submittedName>
        <fullName evidence="6">Uncharacterized protein LOC106071918 isoform X1</fullName>
    </submittedName>
</protein>
<dbReference type="PROSITE" id="PS01209">
    <property type="entry name" value="LDLRA_1"/>
    <property type="match status" value="1"/>
</dbReference>
<evidence type="ECO:0000256" key="3">
    <source>
        <dbReference type="SAM" id="Phobius"/>
    </source>
</evidence>
<dbReference type="InterPro" id="IPR036055">
    <property type="entry name" value="LDL_receptor-like_sf"/>
</dbReference>
<organism evidence="5 6">
    <name type="scientific">Biomphalaria glabrata</name>
    <name type="common">Bloodfluke planorb</name>
    <name type="synonym">Freshwater snail</name>
    <dbReference type="NCBI Taxonomy" id="6526"/>
    <lineage>
        <taxon>Eukaryota</taxon>
        <taxon>Metazoa</taxon>
        <taxon>Spiralia</taxon>
        <taxon>Lophotrochozoa</taxon>
        <taxon>Mollusca</taxon>
        <taxon>Gastropoda</taxon>
        <taxon>Heterobranchia</taxon>
        <taxon>Euthyneura</taxon>
        <taxon>Panpulmonata</taxon>
        <taxon>Hygrophila</taxon>
        <taxon>Lymnaeoidea</taxon>
        <taxon>Planorbidae</taxon>
        <taxon>Biomphalaria</taxon>
    </lineage>
</organism>
<dbReference type="KEGG" id="bgt:106071918"/>